<reference evidence="1" key="1">
    <citation type="journal article" date="2015" name="Nature">
        <title>Complex archaea that bridge the gap between prokaryotes and eukaryotes.</title>
        <authorList>
            <person name="Spang A."/>
            <person name="Saw J.H."/>
            <person name="Jorgensen S.L."/>
            <person name="Zaremba-Niedzwiedzka K."/>
            <person name="Martijn J."/>
            <person name="Lind A.E."/>
            <person name="van Eijk R."/>
            <person name="Schleper C."/>
            <person name="Guy L."/>
            <person name="Ettema T.J."/>
        </authorList>
    </citation>
    <scope>NUCLEOTIDE SEQUENCE</scope>
</reference>
<dbReference type="AlphaFoldDB" id="A0A0F9D8P4"/>
<organism evidence="1">
    <name type="scientific">marine sediment metagenome</name>
    <dbReference type="NCBI Taxonomy" id="412755"/>
    <lineage>
        <taxon>unclassified sequences</taxon>
        <taxon>metagenomes</taxon>
        <taxon>ecological metagenomes</taxon>
    </lineage>
</organism>
<sequence length="28" mass="3395">HAFQYRIDAMEHVRRFNGEMIGDPFEVE</sequence>
<accession>A0A0F9D8P4</accession>
<gene>
    <name evidence="1" type="ORF">LCGC14_2229170</name>
</gene>
<proteinExistence type="predicted"/>
<protein>
    <submittedName>
        <fullName evidence="1">Uncharacterized protein</fullName>
    </submittedName>
</protein>
<feature type="non-terminal residue" evidence="1">
    <location>
        <position position="1"/>
    </location>
</feature>
<comment type="caution">
    <text evidence="1">The sequence shown here is derived from an EMBL/GenBank/DDBJ whole genome shotgun (WGS) entry which is preliminary data.</text>
</comment>
<evidence type="ECO:0000313" key="1">
    <source>
        <dbReference type="EMBL" id="KKL58063.1"/>
    </source>
</evidence>
<dbReference type="EMBL" id="LAZR01029952">
    <property type="protein sequence ID" value="KKL58063.1"/>
    <property type="molecule type" value="Genomic_DNA"/>
</dbReference>
<name>A0A0F9D8P4_9ZZZZ</name>